<keyword evidence="7" id="KW-0223">Dioxygenase</keyword>
<feature type="domain" description="FAD/NAD(P)-binding" evidence="5">
    <location>
        <begin position="6"/>
        <end position="303"/>
    </location>
</feature>
<dbReference type="SUPFAM" id="SSF51905">
    <property type="entry name" value="FAD/NAD(P)-binding domain"/>
    <property type="match status" value="1"/>
</dbReference>
<organism evidence="7 8">
    <name type="scientific">Rhizorhabdus histidinilytica</name>
    <dbReference type="NCBI Taxonomy" id="439228"/>
    <lineage>
        <taxon>Bacteria</taxon>
        <taxon>Pseudomonadati</taxon>
        <taxon>Pseudomonadota</taxon>
        <taxon>Alphaproteobacteria</taxon>
        <taxon>Sphingomonadales</taxon>
        <taxon>Sphingomonadaceae</taxon>
        <taxon>Rhizorhabdus</taxon>
    </lineage>
</organism>
<dbReference type="InterPro" id="IPR050446">
    <property type="entry name" value="FAD-oxidoreductase/Apoptosis"/>
</dbReference>
<dbReference type="PRINTS" id="PR00368">
    <property type="entry name" value="FADPNR"/>
</dbReference>
<sequence>MTKKTFAIVGASLAGAHAAFQLRKDGFDGEILLIGDEAHLPYDRPPLSKAFLLGKAEEDALLLRQESDYGDAAITPILSTRIASIDRSARSLETTNGRSIAFDKLLICTGARARDLPFAPEAQANVHTLRSLDDAGRVRAELLPGRRIVVIGFGFIGAEVAAAAQELGCAVTLVEASEAPMQRVLGSEGASRYCGLHASRGIDIRLSTSVLQIREAPDGGKLVALSDGSELACDAVVYGIGSTPNCEFAQASGIQIANGIVVNAFCETSVEGIYAAGDVAARPTAYASGLVRLESWQNAYRQAVAAARSMLGHREAYDDIPWFWSDQYESKMQLAGLPGTHDQIVWHDQGEDDFSGTAFYFTQRRLIAVLGLNRPRDVRFGMEVVKAGGAVTPDDVRSEGFNIQKYMRR</sequence>
<dbReference type="PANTHER" id="PTHR43557">
    <property type="entry name" value="APOPTOSIS-INDUCING FACTOR 1"/>
    <property type="match status" value="1"/>
</dbReference>
<comment type="cofactor">
    <cofactor evidence="1">
        <name>FAD</name>
        <dbReference type="ChEBI" id="CHEBI:57692"/>
    </cofactor>
</comment>
<dbReference type="InterPro" id="IPR016156">
    <property type="entry name" value="FAD/NAD-linked_Rdtase_dimer_sf"/>
</dbReference>
<proteinExistence type="predicted"/>
<dbReference type="RefSeq" id="WP_079651073.1">
    <property type="nucleotide sequence ID" value="NZ_FUYM01000023.1"/>
</dbReference>
<evidence type="ECO:0000256" key="2">
    <source>
        <dbReference type="ARBA" id="ARBA00022630"/>
    </source>
</evidence>
<dbReference type="OrthoDB" id="7809559at2"/>
<dbReference type="PRINTS" id="PR00411">
    <property type="entry name" value="PNDRDTASEI"/>
</dbReference>
<evidence type="ECO:0000313" key="8">
    <source>
        <dbReference type="Proteomes" id="UP000189818"/>
    </source>
</evidence>
<dbReference type="Gene3D" id="3.30.390.30">
    <property type="match status" value="1"/>
</dbReference>
<keyword evidence="8" id="KW-1185">Reference proteome</keyword>
<dbReference type="Proteomes" id="UP000189818">
    <property type="component" value="Unassembled WGS sequence"/>
</dbReference>
<evidence type="ECO:0000313" key="7">
    <source>
        <dbReference type="EMBL" id="SKC13126.1"/>
    </source>
</evidence>
<evidence type="ECO:0000256" key="4">
    <source>
        <dbReference type="ARBA" id="ARBA00023002"/>
    </source>
</evidence>
<dbReference type="InterPro" id="IPR028202">
    <property type="entry name" value="Reductase_C"/>
</dbReference>
<evidence type="ECO:0000259" key="6">
    <source>
        <dbReference type="Pfam" id="PF14759"/>
    </source>
</evidence>
<dbReference type="Pfam" id="PF14759">
    <property type="entry name" value="Reductase_C"/>
    <property type="match status" value="1"/>
</dbReference>
<evidence type="ECO:0000256" key="1">
    <source>
        <dbReference type="ARBA" id="ARBA00001974"/>
    </source>
</evidence>
<gene>
    <name evidence="7" type="ORF">SAMN06295920_12313</name>
</gene>
<dbReference type="GO" id="GO:0051213">
    <property type="term" value="F:dioxygenase activity"/>
    <property type="evidence" value="ECO:0007669"/>
    <property type="project" value="UniProtKB-KW"/>
</dbReference>
<dbReference type="EMBL" id="FUYM01000023">
    <property type="protein sequence ID" value="SKC13126.1"/>
    <property type="molecule type" value="Genomic_DNA"/>
</dbReference>
<dbReference type="STRING" id="439228.SAMN06295920_12313"/>
<name>A0A1T5GXI1_9SPHN</name>
<keyword evidence="3" id="KW-0274">FAD</keyword>
<feature type="domain" description="Reductase C-terminal" evidence="6">
    <location>
        <begin position="322"/>
        <end position="405"/>
    </location>
</feature>
<dbReference type="SUPFAM" id="SSF55424">
    <property type="entry name" value="FAD/NAD-linked reductases, dimerisation (C-terminal) domain"/>
    <property type="match status" value="1"/>
</dbReference>
<dbReference type="Pfam" id="PF07992">
    <property type="entry name" value="Pyr_redox_2"/>
    <property type="match status" value="1"/>
</dbReference>
<evidence type="ECO:0000259" key="5">
    <source>
        <dbReference type="Pfam" id="PF07992"/>
    </source>
</evidence>
<reference evidence="8" key="1">
    <citation type="submission" date="2017-02" db="EMBL/GenBank/DDBJ databases">
        <authorList>
            <person name="Varghese N."/>
            <person name="Submissions S."/>
        </authorList>
    </citation>
    <scope>NUCLEOTIDE SEQUENCE [LARGE SCALE GENOMIC DNA]</scope>
    <source>
        <strain evidence="8">UM2</strain>
    </source>
</reference>
<dbReference type="InterPro" id="IPR036188">
    <property type="entry name" value="FAD/NAD-bd_sf"/>
</dbReference>
<dbReference type="Gene3D" id="3.50.50.60">
    <property type="entry name" value="FAD/NAD(P)-binding domain"/>
    <property type="match status" value="2"/>
</dbReference>
<keyword evidence="2" id="KW-0285">Flavoprotein</keyword>
<dbReference type="InterPro" id="IPR023753">
    <property type="entry name" value="FAD/NAD-binding_dom"/>
</dbReference>
<accession>A0A1T5GXI1</accession>
<evidence type="ECO:0000256" key="3">
    <source>
        <dbReference type="ARBA" id="ARBA00022827"/>
    </source>
</evidence>
<dbReference type="GO" id="GO:0005737">
    <property type="term" value="C:cytoplasm"/>
    <property type="evidence" value="ECO:0007669"/>
    <property type="project" value="TreeGrafter"/>
</dbReference>
<protein>
    <submittedName>
        <fullName evidence="7">3-phenylpropionate/trans-cinnamate dioxygenase ferredoxin reductase subunit</fullName>
    </submittedName>
</protein>
<keyword evidence="4" id="KW-0560">Oxidoreductase</keyword>
<dbReference type="GO" id="GO:0016651">
    <property type="term" value="F:oxidoreductase activity, acting on NAD(P)H"/>
    <property type="evidence" value="ECO:0007669"/>
    <property type="project" value="TreeGrafter"/>
</dbReference>
<dbReference type="PANTHER" id="PTHR43557:SF2">
    <property type="entry name" value="RIESKE DOMAIN-CONTAINING PROTEIN-RELATED"/>
    <property type="match status" value="1"/>
</dbReference>
<dbReference type="AlphaFoldDB" id="A0A1T5GXI1"/>